<dbReference type="Proteomes" id="UP000531659">
    <property type="component" value="Unassembled WGS sequence"/>
</dbReference>
<evidence type="ECO:0000256" key="1">
    <source>
        <dbReference type="ARBA" id="ARBA00004141"/>
    </source>
</evidence>
<dbReference type="GO" id="GO:0016020">
    <property type="term" value="C:membrane"/>
    <property type="evidence" value="ECO:0007669"/>
    <property type="project" value="UniProtKB-SubCell"/>
</dbReference>
<name>A0A7Y3SSA5_9CLOT</name>
<feature type="transmembrane region" description="Helical" evidence="8">
    <location>
        <begin position="213"/>
        <end position="234"/>
    </location>
</feature>
<sequence>MKNEAISERQGIILIILFLLGNSLLVGSGNPANKDAWLAIIIAISWSIILFLIFSRILSLYPGKDLFDILPIVMGKFLGKIISILMIWFAFHTGLLIIRIISEFTNVLVFPDTPVVIPMIFFTILLISSLNAGIEVLGRWAEFFSYIVILIVLIVPALSITQMDINRLKPLLDNGLSPLLNGAFSSFSFPFGEVVIFTMVFSNISKIKNYKKIFMVGLFVGGGLIVLTVLRNILVLGSESVSSVYFASSMAVSLIRLGFLQRLELTVIIVFLVCIFVKISICTFAVCNGISKVFGFDDYKFIVTPIVLLMLNISFFIYKNTMEMAFFTYNIWQYYALPFEFIIPLVVFIVAEIKSRRSTFNFLKYPNK</sequence>
<feature type="transmembrane region" description="Helical" evidence="8">
    <location>
        <begin position="299"/>
        <end position="319"/>
    </location>
</feature>
<evidence type="ECO:0000313" key="9">
    <source>
        <dbReference type="EMBL" id="NNU74435.1"/>
    </source>
</evidence>
<keyword evidence="3" id="KW-0813">Transport</keyword>
<feature type="transmembrane region" description="Helical" evidence="8">
    <location>
        <begin position="77"/>
        <end position="101"/>
    </location>
</feature>
<keyword evidence="6 8" id="KW-1133">Transmembrane helix</keyword>
<feature type="transmembrane region" description="Helical" evidence="8">
    <location>
        <begin position="183"/>
        <end position="201"/>
    </location>
</feature>
<keyword evidence="4" id="KW-0309">Germination</keyword>
<feature type="transmembrane region" description="Helical" evidence="8">
    <location>
        <begin position="265"/>
        <end position="287"/>
    </location>
</feature>
<keyword evidence="5 8" id="KW-0812">Transmembrane</keyword>
<feature type="transmembrane region" description="Helical" evidence="8">
    <location>
        <begin position="36"/>
        <end position="57"/>
    </location>
</feature>
<comment type="caution">
    <text evidence="9">The sequence shown here is derived from an EMBL/GenBank/DDBJ whole genome shotgun (WGS) entry which is preliminary data.</text>
</comment>
<evidence type="ECO:0000256" key="5">
    <source>
        <dbReference type="ARBA" id="ARBA00022692"/>
    </source>
</evidence>
<feature type="transmembrane region" description="Helical" evidence="8">
    <location>
        <begin position="12"/>
        <end position="30"/>
    </location>
</feature>
<keyword evidence="7 8" id="KW-0472">Membrane</keyword>
<reference evidence="9 10" key="1">
    <citation type="submission" date="2020-05" db="EMBL/GenBank/DDBJ databases">
        <title>Complete genome of Clostridium estertheticum subspecies estertheticum, isolated from Vacuum packed lamb meat from New Zealand imported to Switzerland.</title>
        <authorList>
            <person name="Wambui J."/>
            <person name="Stevens M.J.A."/>
            <person name="Stephan R."/>
        </authorList>
    </citation>
    <scope>NUCLEOTIDE SEQUENCE [LARGE SCALE GENOMIC DNA]</scope>
    <source>
        <strain evidence="9 10">CEST001</strain>
    </source>
</reference>
<evidence type="ECO:0000313" key="10">
    <source>
        <dbReference type="Proteomes" id="UP000531659"/>
    </source>
</evidence>
<protein>
    <submittedName>
        <fullName evidence="9">Endospore germination permease</fullName>
    </submittedName>
</protein>
<feature type="transmembrane region" description="Helical" evidence="8">
    <location>
        <begin position="331"/>
        <end position="351"/>
    </location>
</feature>
<evidence type="ECO:0000256" key="4">
    <source>
        <dbReference type="ARBA" id="ARBA00022544"/>
    </source>
</evidence>
<feature type="transmembrane region" description="Helical" evidence="8">
    <location>
        <begin position="143"/>
        <end position="163"/>
    </location>
</feature>
<evidence type="ECO:0000256" key="8">
    <source>
        <dbReference type="SAM" id="Phobius"/>
    </source>
</evidence>
<dbReference type="EMBL" id="JABEYB010000001">
    <property type="protein sequence ID" value="NNU74435.1"/>
    <property type="molecule type" value="Genomic_DNA"/>
</dbReference>
<dbReference type="PANTHER" id="PTHR34975">
    <property type="entry name" value="SPORE GERMINATION PROTEIN A2"/>
    <property type="match status" value="1"/>
</dbReference>
<dbReference type="PANTHER" id="PTHR34975:SF2">
    <property type="entry name" value="SPORE GERMINATION PROTEIN A2"/>
    <property type="match status" value="1"/>
</dbReference>
<dbReference type="InterPro" id="IPR004761">
    <property type="entry name" value="Spore_GerAB"/>
</dbReference>
<dbReference type="AlphaFoldDB" id="A0A7Y3SSA5"/>
<dbReference type="RefSeq" id="WP_171295295.1">
    <property type="nucleotide sequence ID" value="NZ_CP087098.1"/>
</dbReference>
<gene>
    <name evidence="9" type="ORF">HLQ16_00560</name>
</gene>
<comment type="subcellular location">
    <subcellularLocation>
        <location evidence="1">Membrane</location>
        <topology evidence="1">Multi-pass membrane protein</topology>
    </subcellularLocation>
</comment>
<dbReference type="NCBIfam" id="TIGR00912">
    <property type="entry name" value="2A0309"/>
    <property type="match status" value="1"/>
</dbReference>
<dbReference type="Pfam" id="PF03845">
    <property type="entry name" value="Spore_permease"/>
    <property type="match status" value="1"/>
</dbReference>
<evidence type="ECO:0000256" key="3">
    <source>
        <dbReference type="ARBA" id="ARBA00022448"/>
    </source>
</evidence>
<proteinExistence type="inferred from homology"/>
<comment type="similarity">
    <text evidence="2">Belongs to the amino acid-polyamine-organocation (APC) superfamily. Spore germination protein (SGP) (TC 2.A.3.9) family.</text>
</comment>
<evidence type="ECO:0000256" key="2">
    <source>
        <dbReference type="ARBA" id="ARBA00007998"/>
    </source>
</evidence>
<feature type="transmembrane region" description="Helical" evidence="8">
    <location>
        <begin position="113"/>
        <end position="131"/>
    </location>
</feature>
<evidence type="ECO:0000256" key="6">
    <source>
        <dbReference type="ARBA" id="ARBA00022989"/>
    </source>
</evidence>
<evidence type="ECO:0000256" key="7">
    <source>
        <dbReference type="ARBA" id="ARBA00023136"/>
    </source>
</evidence>
<dbReference type="GO" id="GO:0009847">
    <property type="term" value="P:spore germination"/>
    <property type="evidence" value="ECO:0007669"/>
    <property type="project" value="InterPro"/>
</dbReference>
<accession>A0A7Y3SSA5</accession>
<organism evidence="9 10">
    <name type="scientific">Clostridium estertheticum</name>
    <dbReference type="NCBI Taxonomy" id="238834"/>
    <lineage>
        <taxon>Bacteria</taxon>
        <taxon>Bacillati</taxon>
        <taxon>Bacillota</taxon>
        <taxon>Clostridia</taxon>
        <taxon>Eubacteriales</taxon>
        <taxon>Clostridiaceae</taxon>
        <taxon>Clostridium</taxon>
    </lineage>
</organism>